<dbReference type="Proteomes" id="UP000886611">
    <property type="component" value="Unassembled WGS sequence"/>
</dbReference>
<feature type="region of interest" description="Disordered" evidence="1">
    <location>
        <begin position="98"/>
        <end position="142"/>
    </location>
</feature>
<reference evidence="2 3" key="1">
    <citation type="journal article" date="2021" name="Cell">
        <title>Tracing the genetic footprints of vertebrate landing in non-teleost ray-finned fishes.</title>
        <authorList>
            <person name="Bi X."/>
            <person name="Wang K."/>
            <person name="Yang L."/>
            <person name="Pan H."/>
            <person name="Jiang H."/>
            <person name="Wei Q."/>
            <person name="Fang M."/>
            <person name="Yu H."/>
            <person name="Zhu C."/>
            <person name="Cai Y."/>
            <person name="He Y."/>
            <person name="Gan X."/>
            <person name="Zeng H."/>
            <person name="Yu D."/>
            <person name="Zhu Y."/>
            <person name="Jiang H."/>
            <person name="Qiu Q."/>
            <person name="Yang H."/>
            <person name="Zhang Y.E."/>
            <person name="Wang W."/>
            <person name="Zhu M."/>
            <person name="He S."/>
            <person name="Zhang G."/>
        </authorList>
    </citation>
    <scope>NUCLEOTIDE SEQUENCE [LARGE SCALE GENOMIC DNA]</scope>
    <source>
        <strain evidence="2">Bchr_013</strain>
    </source>
</reference>
<feature type="non-terminal residue" evidence="2">
    <location>
        <position position="1"/>
    </location>
</feature>
<dbReference type="EMBL" id="JAATIS010008546">
    <property type="protein sequence ID" value="KAG2457586.1"/>
    <property type="molecule type" value="Genomic_DNA"/>
</dbReference>
<sequence length="464" mass="52865">MDELVHDLASALEQTSEQNKLEELWEEMVLSPLQQRRQIRRRRGRKRRCDSSHSLEHARCFSEASESSLDEAAKDCRENAAAAANFSDSDDMVMAKRRPSFSSSLKNKQHSWPESDSFTENTPGRPMRRRRKVKRMTSDVTVSLQQKLKVSELDSERSVNHKSAKKQRLSKLKKSTSWIAAHDAMSNSRFINEEGWKEKMFEGEEQKEASDENMSECETSSICSSDPGLFTNDEGRQGDDEQSDWFFEGECGSGIGVPSLFSSWETDSQPDVDNIDSGMDKLSSPTFPQPSRPVQRSYHARLNRLPGVASRCIRKGRRRLPGKDSNFSPMSVERINHFSQDPYEKDIIHCHPCIQSTWFQMDLIDGVHLLFAKTAGAFPSQGYAAQASKYCSLHKQLNASTPGVVFYTLVVTDPFRTQESRVLGLNCRFFYFQFIQELPLKVATTTHKNYCTCSKLITYTKTLV</sequence>
<name>A0A8X8BJE9_POLSE</name>
<organism evidence="2 3">
    <name type="scientific">Polypterus senegalus</name>
    <name type="common">Senegal bichir</name>
    <dbReference type="NCBI Taxonomy" id="55291"/>
    <lineage>
        <taxon>Eukaryota</taxon>
        <taxon>Metazoa</taxon>
        <taxon>Chordata</taxon>
        <taxon>Craniata</taxon>
        <taxon>Vertebrata</taxon>
        <taxon>Euteleostomi</taxon>
        <taxon>Actinopterygii</taxon>
        <taxon>Polypteriformes</taxon>
        <taxon>Polypteridae</taxon>
        <taxon>Polypterus</taxon>
    </lineage>
</organism>
<gene>
    <name evidence="2" type="primary">Gpatch2l</name>
    <name evidence="2" type="ORF">GTO96_0012079</name>
</gene>
<keyword evidence="3" id="KW-1185">Reference proteome</keyword>
<feature type="non-terminal residue" evidence="2">
    <location>
        <position position="464"/>
    </location>
</feature>
<evidence type="ECO:0000256" key="1">
    <source>
        <dbReference type="SAM" id="MobiDB-lite"/>
    </source>
</evidence>
<feature type="compositionally biased region" description="Polar residues" evidence="1">
    <location>
        <begin position="100"/>
        <end position="122"/>
    </location>
</feature>
<dbReference type="AlphaFoldDB" id="A0A8X8BJE9"/>
<dbReference type="InterPro" id="IPR051189">
    <property type="entry name" value="Splicing_assoc_domain"/>
</dbReference>
<feature type="region of interest" description="Disordered" evidence="1">
    <location>
        <begin position="206"/>
        <end position="242"/>
    </location>
</feature>
<feature type="compositionally biased region" description="Basic residues" evidence="1">
    <location>
        <begin position="126"/>
        <end position="135"/>
    </location>
</feature>
<evidence type="ECO:0000313" key="2">
    <source>
        <dbReference type="EMBL" id="KAG2457586.1"/>
    </source>
</evidence>
<comment type="caution">
    <text evidence="2">The sequence shown here is derived from an EMBL/GenBank/DDBJ whole genome shotgun (WGS) entry which is preliminary data.</text>
</comment>
<dbReference type="PANTHER" id="PTHR14195">
    <property type="entry name" value="G PATCH DOMAIN CONTAINING PROTEIN 2"/>
    <property type="match status" value="1"/>
</dbReference>
<evidence type="ECO:0000313" key="3">
    <source>
        <dbReference type="Proteomes" id="UP000886611"/>
    </source>
</evidence>
<protein>
    <submittedName>
        <fullName evidence="2">GPT2L protein</fullName>
    </submittedName>
</protein>
<accession>A0A8X8BJE9</accession>
<proteinExistence type="predicted"/>